<dbReference type="RefSeq" id="WP_181192982.1">
    <property type="nucleotide sequence ID" value="NZ_JABFED010000009.1"/>
</dbReference>
<dbReference type="InterPro" id="IPR046348">
    <property type="entry name" value="SIS_dom_sf"/>
</dbReference>
<reference evidence="1 2" key="1">
    <citation type="submission" date="2020-05" db="EMBL/GenBank/DDBJ databases">
        <title>Descriptions of Corynebacterium xxxx sp. nov., Corynebacterium yyyy sp. nov. and Corynebacterium zzzz sp. nov.</title>
        <authorList>
            <person name="Zhang G."/>
        </authorList>
    </citation>
    <scope>NUCLEOTIDE SEQUENCE [LARGE SCALE GENOMIC DNA]</scope>
    <source>
        <strain evidence="2">zg-913</strain>
    </source>
</reference>
<name>A0A7H0KB73_9CORY</name>
<dbReference type="EMBL" id="JABFED010000009">
    <property type="protein sequence ID" value="MBA1838290.1"/>
    <property type="molecule type" value="Genomic_DNA"/>
</dbReference>
<dbReference type="Proteomes" id="UP000577408">
    <property type="component" value="Unassembled WGS sequence"/>
</dbReference>
<comment type="caution">
    <text evidence="1">The sequence shown here is derived from an EMBL/GenBank/DDBJ whole genome shotgun (WGS) entry which is preliminary data.</text>
</comment>
<accession>A0A7H0KB73</accession>
<protein>
    <submittedName>
        <fullName evidence="1">Uncharacterized protein</fullName>
    </submittedName>
</protein>
<sequence>MSGFSREEARFFDVAHEGAQIRAVGQAAHSLSGLTGLRPRSVVVLPTDHVAAAAARAVVTLVGELEVPVVITDVLPAYVGPLDVVVVVGDNAGRDDALRGLITAAGRGAETVLAGPDRGPLLDDAPQATTVIPALPNTAGASPLRSGAVLGAILALPRQPAEVVAERFELLASEADAELELASPQRDAATNPARQLRAQADGARVVHTGLGRGGSAAAGVAAALWSTHGIPSGVVDADELAQAIERAQQANPAGPADDIFYDPYLDGPSELVGLTTVVWSCETTVPVVQAGSRVETAETDSADAAARAARLVARAYAATALDADAADSAATDE</sequence>
<dbReference type="GO" id="GO:0097367">
    <property type="term" value="F:carbohydrate derivative binding"/>
    <property type="evidence" value="ECO:0007669"/>
    <property type="project" value="InterPro"/>
</dbReference>
<organism evidence="1 2">
    <name type="scientific">Corynebacterium wankanglinii</name>
    <dbReference type="NCBI Taxonomy" id="2735136"/>
    <lineage>
        <taxon>Bacteria</taxon>
        <taxon>Bacillati</taxon>
        <taxon>Actinomycetota</taxon>
        <taxon>Actinomycetes</taxon>
        <taxon>Mycobacteriales</taxon>
        <taxon>Corynebacteriaceae</taxon>
        <taxon>Corynebacterium</taxon>
    </lineage>
</organism>
<keyword evidence="2" id="KW-1185">Reference proteome</keyword>
<proteinExistence type="predicted"/>
<dbReference type="AlphaFoldDB" id="A0A7H0KB73"/>
<evidence type="ECO:0000313" key="2">
    <source>
        <dbReference type="Proteomes" id="UP000577408"/>
    </source>
</evidence>
<evidence type="ECO:0000313" key="1">
    <source>
        <dbReference type="EMBL" id="MBA1838290.1"/>
    </source>
</evidence>
<dbReference type="GO" id="GO:1901135">
    <property type="term" value="P:carbohydrate derivative metabolic process"/>
    <property type="evidence" value="ECO:0007669"/>
    <property type="project" value="InterPro"/>
</dbReference>
<gene>
    <name evidence="1" type="ORF">HMA55_10415</name>
</gene>
<dbReference type="SUPFAM" id="SSF53697">
    <property type="entry name" value="SIS domain"/>
    <property type="match status" value="1"/>
</dbReference>